<dbReference type="Proteomes" id="UP001317742">
    <property type="component" value="Chromosome"/>
</dbReference>
<keyword evidence="1" id="KW-0472">Membrane</keyword>
<keyword evidence="1" id="KW-0812">Transmembrane</keyword>
<reference evidence="4 5" key="1">
    <citation type="submission" date="2022-08" db="EMBL/GenBank/DDBJ databases">
        <title>Genome Sequence of the sulphate-reducing bacterium, Pseudodesulfovibrio sp. SYK.</title>
        <authorList>
            <person name="Kondo R."/>
            <person name="Kataoka T."/>
        </authorList>
    </citation>
    <scope>NUCLEOTIDE SEQUENCE [LARGE SCALE GENOMIC DNA]</scope>
    <source>
        <strain evidence="4 5">SYK</strain>
    </source>
</reference>
<evidence type="ECO:0000313" key="4">
    <source>
        <dbReference type="EMBL" id="BDQ36769.1"/>
    </source>
</evidence>
<dbReference type="Gene3D" id="3.30.450.20">
    <property type="entry name" value="PAS domain"/>
    <property type="match status" value="2"/>
</dbReference>
<keyword evidence="1" id="KW-1133">Transmembrane helix</keyword>
<evidence type="ECO:0000259" key="3">
    <source>
        <dbReference type="PROSITE" id="PS50885"/>
    </source>
</evidence>
<gene>
    <name evidence="4" type="primary">cyaA</name>
    <name evidence="4" type="ORF">SYK_11290</name>
</gene>
<dbReference type="PANTHER" id="PTHR43081:SF1">
    <property type="entry name" value="ADENYLATE CYCLASE, TERMINAL-DIFFERENTIATION SPECIFIC"/>
    <property type="match status" value="1"/>
</dbReference>
<name>A0ABM8AZ23_9BACT</name>
<dbReference type="Pfam" id="PF00211">
    <property type="entry name" value="Guanylate_cyc"/>
    <property type="match status" value="1"/>
</dbReference>
<feature type="transmembrane region" description="Helical" evidence="1">
    <location>
        <begin position="7"/>
        <end position="29"/>
    </location>
</feature>
<evidence type="ECO:0000259" key="2">
    <source>
        <dbReference type="PROSITE" id="PS50125"/>
    </source>
</evidence>
<protein>
    <submittedName>
        <fullName evidence="4">Adenylate/guanylate cyclase domain-containing protein</fullName>
    </submittedName>
</protein>
<dbReference type="PANTHER" id="PTHR43081">
    <property type="entry name" value="ADENYLATE CYCLASE, TERMINAL-DIFFERENTIATION SPECIFIC-RELATED"/>
    <property type="match status" value="1"/>
</dbReference>
<evidence type="ECO:0000313" key="5">
    <source>
        <dbReference type="Proteomes" id="UP001317742"/>
    </source>
</evidence>
<dbReference type="InterPro" id="IPR001054">
    <property type="entry name" value="A/G_cyclase"/>
</dbReference>
<dbReference type="SUPFAM" id="SSF103190">
    <property type="entry name" value="Sensory domain-like"/>
    <property type="match status" value="1"/>
</dbReference>
<dbReference type="InterPro" id="IPR050697">
    <property type="entry name" value="Adenylyl/Guanylyl_Cyclase_3/4"/>
</dbReference>
<dbReference type="SUPFAM" id="SSF55073">
    <property type="entry name" value="Nucleotide cyclase"/>
    <property type="match status" value="1"/>
</dbReference>
<dbReference type="CDD" id="cd06225">
    <property type="entry name" value="HAMP"/>
    <property type="match status" value="1"/>
</dbReference>
<feature type="domain" description="HAMP" evidence="3">
    <location>
        <begin position="373"/>
        <end position="426"/>
    </location>
</feature>
<dbReference type="PROSITE" id="PS50125">
    <property type="entry name" value="GUANYLATE_CYCLASE_2"/>
    <property type="match status" value="1"/>
</dbReference>
<dbReference type="EMBL" id="AP026709">
    <property type="protein sequence ID" value="BDQ36769.1"/>
    <property type="molecule type" value="Genomic_DNA"/>
</dbReference>
<evidence type="ECO:0000256" key="1">
    <source>
        <dbReference type="SAM" id="Phobius"/>
    </source>
</evidence>
<dbReference type="InterPro" id="IPR003660">
    <property type="entry name" value="HAMP_dom"/>
</dbReference>
<dbReference type="SMART" id="SM00044">
    <property type="entry name" value="CYCc"/>
    <property type="match status" value="1"/>
</dbReference>
<keyword evidence="5" id="KW-1185">Reference proteome</keyword>
<dbReference type="InterPro" id="IPR029787">
    <property type="entry name" value="Nucleotide_cyclase"/>
</dbReference>
<dbReference type="Gene3D" id="3.30.70.1230">
    <property type="entry name" value="Nucleotide cyclase"/>
    <property type="match status" value="1"/>
</dbReference>
<dbReference type="InterPro" id="IPR029151">
    <property type="entry name" value="Sensor-like_sf"/>
</dbReference>
<feature type="domain" description="Guanylate cyclase" evidence="2">
    <location>
        <begin position="453"/>
        <end position="585"/>
    </location>
</feature>
<dbReference type="CDD" id="cd07302">
    <property type="entry name" value="CHD"/>
    <property type="match status" value="1"/>
</dbReference>
<organism evidence="4 5">
    <name type="scientific">Pseudodesulfovibrio nedwellii</name>
    <dbReference type="NCBI Taxonomy" id="2973072"/>
    <lineage>
        <taxon>Bacteria</taxon>
        <taxon>Pseudomonadati</taxon>
        <taxon>Thermodesulfobacteriota</taxon>
        <taxon>Desulfovibrionia</taxon>
        <taxon>Desulfovibrionales</taxon>
        <taxon>Desulfovibrionaceae</taxon>
    </lineage>
</organism>
<proteinExistence type="predicted"/>
<accession>A0ABM8AZ23</accession>
<dbReference type="PROSITE" id="PS50885">
    <property type="entry name" value="HAMP"/>
    <property type="match status" value="1"/>
</dbReference>
<sequence length="718" mass="80119">MRKHIPLHVNILTIFTVLVTTIVLIVIGYGHKSNSDSAVIAAHQLLRRVEMSMVEKTQALFDTAFRTVDTFINFKDIGQKASIHSHPLESVFFKFLEQNKDFTSIFIGFEDGDFFLVSSLHGRNELKKSLGIPENAVWYTQTIAHQADKQRYELRKYLDTGFVTVGSSAELHVQYDPRRRPWFRSASETDIATLSDIYIFSLSDEPGITVSRRFDATVKGVVGVDLSLANVSHFLKSQLIGPGNEIMIFDTIGNVYAYPDLNKLITSIGITESDSTKNAKIAALGSPALTALVQLLQTKDTDVIHDQSLLVDGTTHLVGIEPLPKEYGKELFIALTVPESTFTGPIAEVGKRTFFVSLGMLFLFLPILYFVSKRISRPLKILTQKVENIKAFKLDSPINVQSNILEIRELSKATETMREALNAFGSYIPKPLVKAMIVNDIVPTLGGDRREMTFLFSDIKDFTTISETLTPEQVTSSITSYLEKMSWTILQNKGTIDKYIGDSIMAFWNAPVINTEHAFHACLTALQCRNVLSVFNQHRRNNNEPEFLTRMGVHTGEAVVGNIGSSDRMDYTAMGASVNLASRLEGLNKYMGTDILISRPTMLAAGDEFLFRFAGKVVPKGTTDGLCVYELLGTKINATGMYAPFSVSEEIMQKTEKWEAAIRLFLSRDFAGAKAAFTPLLEEYGADPLIEKYLKLTQEFSIQSPDDSWNGEQSFDVK</sequence>
<dbReference type="Gene3D" id="1.10.8.500">
    <property type="entry name" value="HAMP domain in histidine kinase"/>
    <property type="match status" value="1"/>
</dbReference>